<feature type="domain" description="DNA primase/polymerase bifunctional N-terminal" evidence="3">
    <location>
        <begin position="18"/>
        <end position="200"/>
    </location>
</feature>
<feature type="compositionally biased region" description="Basic and acidic residues" evidence="2">
    <location>
        <begin position="322"/>
        <end position="332"/>
    </location>
</feature>
<sequence length="877" mass="94547">MSAGAAQRHPPAGMVEHALEWASRGFRVFPCDPSPAGEASKRPLVARDKDAEGKPIPKTGGFYKATTDEATIRRWWMRWPGALIGVRMGREAGVFAVDPDVPKKPGDADGLAAWNALTAEHGGGPLTHAHLTPSGGRHVLFRYPDGQDITNGEGNLPAGINVRGEGGYVIVPPSSMLDERSYRFEEPEHAFSFADAPAWLLDLILGEKPTISERARAAREDLGRRTGKDRSERAHASSHERYVRAAVEAECDAVANASAGGRNNALNRAAFNLGTLVGADMLDAREAALRLLVAAHACGLVADKGEDRANATIESGLTAGAEHPREMPERKGRSGSAKRSRKERESTPEPDDEEDGRSVVFVTPGKLPEAADRTEEILLAAGVEVFSRAGTLARPVTDSVPAAKGRTTTVARLRPLCSTSLADLAARVMRFKRFDKRSDDWVDMNPPAELMQTLLVREGQWRLPPVAGVITTPTLRPDGSLLAESGYDPETRLFLALDPAFRLPPLADHPPRGEAEASLRLLEDLLSGFPFVEPVDRAVALSGILTAVVRGTLPVAPLHAIRAHSPGTGKSLLVDIASAIATGRHCPVIAAGKTEEETEKRLGALLRDAVAVVSIDNVNGELGGDMLCQMTERPLVRVRILGRSEAPELEIRSTTFATGNNLVLVGDMTRRTVLCTLDAKVERPELRTFAFDPVERVLADRGAYVAAAMTVIRAYRAAGSPQVCGPIGSYADWSQAVRAPLIWLGHADPVASMETAREEDPELSAIRELFGHWREHLGSSPYTTNAIIQAACERDSFGGYGTSDFKTAEFRDLLLRQAGDGGAVNSRKLGRWLSRISGRVVDGVRIEMRGSPNHGSRFTLVSTSYSAQKERAYATAF</sequence>
<name>A0A833MYC3_9HYPH</name>
<dbReference type="PANTHER" id="PTHR35372">
    <property type="entry name" value="ATP BINDING PROTEIN-RELATED"/>
    <property type="match status" value="1"/>
</dbReference>
<dbReference type="RefSeq" id="WP_246696061.1">
    <property type="nucleotide sequence ID" value="NZ_WEKV01000020.1"/>
</dbReference>
<reference evidence="4 5" key="1">
    <citation type="submission" date="2019-10" db="EMBL/GenBank/DDBJ databases">
        <title>Draft Genome Sequence of the Caffeine Degrading Methylotroph Methylorubrum populi PINKEL.</title>
        <authorList>
            <person name="Dawson S.C."/>
            <person name="Zhang X."/>
            <person name="Wright M.E."/>
            <person name="Sharma G."/>
            <person name="Langner J.T."/>
            <person name="Ditty J.L."/>
            <person name="Subuyuj G.A."/>
        </authorList>
    </citation>
    <scope>NUCLEOTIDE SEQUENCE [LARGE SCALE GENOMIC DNA]</scope>
    <source>
        <strain evidence="4 5">Pinkel</strain>
    </source>
</reference>
<feature type="region of interest" description="Disordered" evidence="2">
    <location>
        <begin position="315"/>
        <end position="359"/>
    </location>
</feature>
<organism evidence="4 5">
    <name type="scientific">Methylorubrum populi</name>
    <dbReference type="NCBI Taxonomy" id="223967"/>
    <lineage>
        <taxon>Bacteria</taxon>
        <taxon>Pseudomonadati</taxon>
        <taxon>Pseudomonadota</taxon>
        <taxon>Alphaproteobacteria</taxon>
        <taxon>Hyphomicrobiales</taxon>
        <taxon>Methylobacteriaceae</taxon>
        <taxon>Methylorubrum</taxon>
    </lineage>
</organism>
<keyword evidence="1" id="KW-0378">Hydrolase</keyword>
<dbReference type="PANTHER" id="PTHR35372:SF2">
    <property type="entry name" value="SF3 HELICASE DOMAIN-CONTAINING PROTEIN"/>
    <property type="match status" value="1"/>
</dbReference>
<dbReference type="GO" id="GO:0016787">
    <property type="term" value="F:hydrolase activity"/>
    <property type="evidence" value="ECO:0007669"/>
    <property type="project" value="UniProtKB-KW"/>
</dbReference>
<evidence type="ECO:0000259" key="3">
    <source>
        <dbReference type="SMART" id="SM00943"/>
    </source>
</evidence>
<dbReference type="CDD" id="cd04859">
    <property type="entry name" value="Prim_Pol"/>
    <property type="match status" value="1"/>
</dbReference>
<protein>
    <recommendedName>
        <fullName evidence="3">DNA primase/polymerase bifunctional N-terminal domain-containing protein</fullName>
    </recommendedName>
</protein>
<evidence type="ECO:0000256" key="1">
    <source>
        <dbReference type="ARBA" id="ARBA00022801"/>
    </source>
</evidence>
<evidence type="ECO:0000313" key="4">
    <source>
        <dbReference type="EMBL" id="KAB7782293.1"/>
    </source>
</evidence>
<gene>
    <name evidence="4" type="ORF">F8B43_5048</name>
</gene>
<dbReference type="InterPro" id="IPR015330">
    <property type="entry name" value="DNA_primase/pol_bifunc_N"/>
</dbReference>
<dbReference type="SUPFAM" id="SSF56747">
    <property type="entry name" value="Prim-pol domain"/>
    <property type="match status" value="1"/>
</dbReference>
<comment type="caution">
    <text evidence="4">The sequence shown here is derived from an EMBL/GenBank/DDBJ whole genome shotgun (WGS) entry which is preliminary data.</text>
</comment>
<dbReference type="AlphaFoldDB" id="A0A833MYC3"/>
<feature type="region of interest" description="Disordered" evidence="2">
    <location>
        <begin position="217"/>
        <end position="239"/>
    </location>
</feature>
<dbReference type="Pfam" id="PF09250">
    <property type="entry name" value="Prim-Pol"/>
    <property type="match status" value="1"/>
</dbReference>
<evidence type="ECO:0000313" key="5">
    <source>
        <dbReference type="Proteomes" id="UP000469949"/>
    </source>
</evidence>
<dbReference type="Proteomes" id="UP000469949">
    <property type="component" value="Unassembled WGS sequence"/>
</dbReference>
<accession>A0A833MYC3</accession>
<evidence type="ECO:0000256" key="2">
    <source>
        <dbReference type="SAM" id="MobiDB-lite"/>
    </source>
</evidence>
<dbReference type="EMBL" id="WEKV01000020">
    <property type="protein sequence ID" value="KAB7782293.1"/>
    <property type="molecule type" value="Genomic_DNA"/>
</dbReference>
<dbReference type="InterPro" id="IPR051620">
    <property type="entry name" value="ORF904-like_C"/>
</dbReference>
<proteinExistence type="predicted"/>
<dbReference type="SMART" id="SM00943">
    <property type="entry name" value="Prim-Pol"/>
    <property type="match status" value="1"/>
</dbReference>